<dbReference type="InterPro" id="IPR050854">
    <property type="entry name" value="LMBD1_LysCbl_Transport"/>
</dbReference>
<dbReference type="GO" id="GO:0005774">
    <property type="term" value="C:vacuolar membrane"/>
    <property type="evidence" value="ECO:0007669"/>
    <property type="project" value="TreeGrafter"/>
</dbReference>
<protein>
    <submittedName>
        <fullName evidence="2">Uncharacterized protein</fullName>
    </submittedName>
</protein>
<proteinExistence type="predicted"/>
<keyword evidence="1" id="KW-1133">Transmembrane helix</keyword>
<evidence type="ECO:0000256" key="1">
    <source>
        <dbReference type="SAM" id="Phobius"/>
    </source>
</evidence>
<dbReference type="PANTHER" id="PTHR16130:SF2">
    <property type="entry name" value="LYSOSOMAL COBALAMIN TRANSPORT ESCORT PROTEIN LMBD1"/>
    <property type="match status" value="1"/>
</dbReference>
<reference evidence="3" key="1">
    <citation type="journal article" date="2018" name="Nat. Microbiol.">
        <title>Leveraging single-cell genomics to expand the fungal tree of life.</title>
        <authorList>
            <person name="Ahrendt S.R."/>
            <person name="Quandt C.A."/>
            <person name="Ciobanu D."/>
            <person name="Clum A."/>
            <person name="Salamov A."/>
            <person name="Andreopoulos B."/>
            <person name="Cheng J.F."/>
            <person name="Woyke T."/>
            <person name="Pelin A."/>
            <person name="Henrissat B."/>
            <person name="Reynolds N.K."/>
            <person name="Benny G.L."/>
            <person name="Smith M.E."/>
            <person name="James T.Y."/>
            <person name="Grigoriev I.V."/>
        </authorList>
    </citation>
    <scope>NUCLEOTIDE SEQUENCE [LARGE SCALE GENOMIC DNA]</scope>
    <source>
        <strain evidence="3">CSF55</strain>
    </source>
</reference>
<keyword evidence="1" id="KW-0472">Membrane</keyword>
<gene>
    <name evidence="2" type="ORF">ROZALSC1DRAFT_29551</name>
</gene>
<feature type="transmembrane region" description="Helical" evidence="1">
    <location>
        <begin position="133"/>
        <end position="155"/>
    </location>
</feature>
<evidence type="ECO:0000313" key="3">
    <source>
        <dbReference type="Proteomes" id="UP000281549"/>
    </source>
</evidence>
<dbReference type="Proteomes" id="UP000281549">
    <property type="component" value="Unassembled WGS sequence"/>
</dbReference>
<dbReference type="GO" id="GO:0072665">
    <property type="term" value="P:protein localization to vacuole"/>
    <property type="evidence" value="ECO:0007669"/>
    <property type="project" value="TreeGrafter"/>
</dbReference>
<evidence type="ECO:0000313" key="2">
    <source>
        <dbReference type="EMBL" id="RKP18803.1"/>
    </source>
</evidence>
<accession>A0A4P9YGY8</accession>
<feature type="transmembrane region" description="Helical" evidence="1">
    <location>
        <begin position="91"/>
        <end position="112"/>
    </location>
</feature>
<dbReference type="AlphaFoldDB" id="A0A4P9YGY8"/>
<keyword evidence="1" id="KW-0812">Transmembrane</keyword>
<sequence length="251" mass="28702">MLEMQSERIEQNRASIWTKFKNVTRPFQIIFGLILLIFSIMFIISIALTTIDRAANSVCGSLCGFVVNFPEIFNPFNSVFVALSRVFPLDFIFFCFLVAYFVFATLSGIIRIGVRFLWIKLYEFKTRKTPPQALLITSILLVCTLFSFNFTLFYLTPQYTTFGSQRFCNSTLSCVEHPENLIPCSLTSPSEVCTPTTISTIINRVQVNRPIFGIIMIFSQCCTVLLFIISLIFLSCKKQRSVLDDDIDELE</sequence>
<dbReference type="PANTHER" id="PTHR16130">
    <property type="entry name" value="LYSOSOMAL COBALAMIN TRANSPORTER-RELATED"/>
    <property type="match status" value="1"/>
</dbReference>
<dbReference type="EMBL" id="ML005365">
    <property type="protein sequence ID" value="RKP18803.1"/>
    <property type="molecule type" value="Genomic_DNA"/>
</dbReference>
<organism evidence="2 3">
    <name type="scientific">Rozella allomycis (strain CSF55)</name>
    <dbReference type="NCBI Taxonomy" id="988480"/>
    <lineage>
        <taxon>Eukaryota</taxon>
        <taxon>Fungi</taxon>
        <taxon>Fungi incertae sedis</taxon>
        <taxon>Cryptomycota</taxon>
        <taxon>Cryptomycota incertae sedis</taxon>
        <taxon>Rozella</taxon>
    </lineage>
</organism>
<feature type="transmembrane region" description="Helical" evidence="1">
    <location>
        <begin position="211"/>
        <end position="234"/>
    </location>
</feature>
<feature type="transmembrane region" description="Helical" evidence="1">
    <location>
        <begin position="29"/>
        <end position="48"/>
    </location>
</feature>
<name>A0A4P9YGY8_ROZAC</name>